<evidence type="ECO:0000313" key="1">
    <source>
        <dbReference type="EMBL" id="KAF3966728.1"/>
    </source>
</evidence>
<organism evidence="1 2">
    <name type="scientific">Castanea mollissima</name>
    <name type="common">Chinese chestnut</name>
    <dbReference type="NCBI Taxonomy" id="60419"/>
    <lineage>
        <taxon>Eukaryota</taxon>
        <taxon>Viridiplantae</taxon>
        <taxon>Streptophyta</taxon>
        <taxon>Embryophyta</taxon>
        <taxon>Tracheophyta</taxon>
        <taxon>Spermatophyta</taxon>
        <taxon>Magnoliopsida</taxon>
        <taxon>eudicotyledons</taxon>
        <taxon>Gunneridae</taxon>
        <taxon>Pentapetalae</taxon>
        <taxon>rosids</taxon>
        <taxon>fabids</taxon>
        <taxon>Fagales</taxon>
        <taxon>Fagaceae</taxon>
        <taxon>Castanea</taxon>
    </lineage>
</organism>
<comment type="caution">
    <text evidence="1">The sequence shown here is derived from an EMBL/GenBank/DDBJ whole genome shotgun (WGS) entry which is preliminary data.</text>
</comment>
<dbReference type="Proteomes" id="UP000737018">
    <property type="component" value="Unassembled WGS sequence"/>
</dbReference>
<dbReference type="PANTHER" id="PTHR33070:SF7">
    <property type="entry name" value="RX N-TERMINAL DOMAIN-CONTAINING PROTEIN"/>
    <property type="match status" value="1"/>
</dbReference>
<proteinExistence type="predicted"/>
<accession>A0A8J4RPL9</accession>
<dbReference type="GO" id="GO:0048364">
    <property type="term" value="P:root development"/>
    <property type="evidence" value="ECO:0007669"/>
    <property type="project" value="InterPro"/>
</dbReference>
<keyword evidence="2" id="KW-1185">Reference proteome</keyword>
<reference evidence="1" key="1">
    <citation type="submission" date="2020-03" db="EMBL/GenBank/DDBJ databases">
        <title>Castanea mollissima Vanexum genome sequencing.</title>
        <authorList>
            <person name="Staton M."/>
        </authorList>
    </citation>
    <scope>NUCLEOTIDE SEQUENCE</scope>
    <source>
        <tissue evidence="1">Leaf</tissue>
    </source>
</reference>
<sequence>MALPNFDALRDLHNSANLLLHSPTIQQSLVSHRQEKWVHEVSEASLRMLDVCGISKDVLSLVKGQLHDLQFTLRKVCIGEPDIGTKIAAYNHYRKKLKKETLKCLNSLKGIKSKSIVLNHSPIDENLKVVVDVLKEVRVTSISIVESLLSLISVPWLDQKSAKGSFASRFIRVGGQGLYDMCDVMAIQSAIKRLEAVEIAIEDLEAELDCMFRGLIQTRVSLLNILSSNKLASCTYVTVGIPRLAAQF</sequence>
<dbReference type="InterPro" id="IPR004320">
    <property type="entry name" value="BPS1_pln"/>
</dbReference>
<gene>
    <name evidence="1" type="ORF">CMV_009201</name>
</gene>
<dbReference type="PANTHER" id="PTHR33070">
    <property type="entry name" value="OS06G0725500 PROTEIN"/>
    <property type="match status" value="1"/>
</dbReference>
<evidence type="ECO:0000313" key="2">
    <source>
        <dbReference type="Proteomes" id="UP000737018"/>
    </source>
</evidence>
<protein>
    <submittedName>
        <fullName evidence="1">Uncharacterized protein</fullName>
    </submittedName>
</protein>
<dbReference type="AlphaFoldDB" id="A0A8J4RPL9"/>
<name>A0A8J4RPL9_9ROSI</name>
<dbReference type="GO" id="GO:0048367">
    <property type="term" value="P:shoot system development"/>
    <property type="evidence" value="ECO:0007669"/>
    <property type="project" value="InterPro"/>
</dbReference>
<dbReference type="OrthoDB" id="1678530at2759"/>
<dbReference type="Pfam" id="PF03087">
    <property type="entry name" value="BPS1"/>
    <property type="match status" value="1"/>
</dbReference>
<dbReference type="EMBL" id="JRKL02001000">
    <property type="protein sequence ID" value="KAF3966728.1"/>
    <property type="molecule type" value="Genomic_DNA"/>
</dbReference>